<organism evidence="3 4">
    <name type="scientific">Ramularia collo-cygni</name>
    <dbReference type="NCBI Taxonomy" id="112498"/>
    <lineage>
        <taxon>Eukaryota</taxon>
        <taxon>Fungi</taxon>
        <taxon>Dikarya</taxon>
        <taxon>Ascomycota</taxon>
        <taxon>Pezizomycotina</taxon>
        <taxon>Dothideomycetes</taxon>
        <taxon>Dothideomycetidae</taxon>
        <taxon>Mycosphaerellales</taxon>
        <taxon>Mycosphaerellaceae</taxon>
        <taxon>Ramularia</taxon>
    </lineage>
</organism>
<evidence type="ECO:0000313" key="4">
    <source>
        <dbReference type="Proteomes" id="UP000225277"/>
    </source>
</evidence>
<gene>
    <name evidence="3" type="ORF">RCC_06646</name>
</gene>
<keyword evidence="2" id="KW-1133">Transmembrane helix</keyword>
<feature type="compositionally biased region" description="Low complexity" evidence="1">
    <location>
        <begin position="38"/>
        <end position="56"/>
    </location>
</feature>
<feature type="compositionally biased region" description="Pro residues" evidence="1">
    <location>
        <begin position="57"/>
        <end position="87"/>
    </location>
</feature>
<name>A0A2D3UZ77_9PEZI</name>
<dbReference type="GeneID" id="35601779"/>
<keyword evidence="2" id="KW-0812">Transmembrane</keyword>
<accession>A0A2D3UZ77</accession>
<feature type="transmembrane region" description="Helical" evidence="2">
    <location>
        <begin position="122"/>
        <end position="144"/>
    </location>
</feature>
<keyword evidence="2" id="KW-0472">Membrane</keyword>
<feature type="transmembrane region" description="Helical" evidence="2">
    <location>
        <begin position="191"/>
        <end position="213"/>
    </location>
</feature>
<sequence>MTRNYMPPPTEEPITSSTTPPPPPSPSDTPRMTESESSDAATSCPASTTTTINSTPTPTPTPTSPSPQPLPPTVPPPNSEPSTPSPKDPMTLLLTTSHAAAYIFTGAWSYHAPSQPLSNLDFYSPLLLLWAILFLTTSLLILFHSSSKNINIKKGRKKDAYIMSAILGLVIGTSYQIFIQRRFQGENFGTFIFGVLAAVYLALGLEMWVGGISRLEEWLMREREGDLEGGGRD</sequence>
<feature type="compositionally biased region" description="Pro residues" evidence="1">
    <location>
        <begin position="1"/>
        <end position="11"/>
    </location>
</feature>
<dbReference type="Proteomes" id="UP000225277">
    <property type="component" value="Unassembled WGS sequence"/>
</dbReference>
<keyword evidence="4" id="KW-1185">Reference proteome</keyword>
<dbReference type="RefSeq" id="XP_023627677.1">
    <property type="nucleotide sequence ID" value="XM_023771909.1"/>
</dbReference>
<dbReference type="AlphaFoldDB" id="A0A2D3UZ77"/>
<reference evidence="3 4" key="1">
    <citation type="submission" date="2016-03" db="EMBL/GenBank/DDBJ databases">
        <authorList>
            <person name="Ploux O."/>
        </authorList>
    </citation>
    <scope>NUCLEOTIDE SEQUENCE [LARGE SCALE GENOMIC DNA]</scope>
    <source>
        <strain evidence="3 4">URUG2</strain>
    </source>
</reference>
<evidence type="ECO:0000256" key="1">
    <source>
        <dbReference type="SAM" id="MobiDB-lite"/>
    </source>
</evidence>
<protein>
    <submittedName>
        <fullName evidence="3">Uncharacterized protein</fullName>
    </submittedName>
</protein>
<feature type="transmembrane region" description="Helical" evidence="2">
    <location>
        <begin position="92"/>
        <end position="110"/>
    </location>
</feature>
<feature type="transmembrane region" description="Helical" evidence="2">
    <location>
        <begin position="160"/>
        <end position="179"/>
    </location>
</feature>
<dbReference type="EMBL" id="FJUY01000010">
    <property type="protein sequence ID" value="CZT20788.1"/>
    <property type="molecule type" value="Genomic_DNA"/>
</dbReference>
<dbReference type="PRINTS" id="PR01217">
    <property type="entry name" value="PRICHEXTENSN"/>
</dbReference>
<feature type="region of interest" description="Disordered" evidence="1">
    <location>
        <begin position="1"/>
        <end position="91"/>
    </location>
</feature>
<evidence type="ECO:0000313" key="3">
    <source>
        <dbReference type="EMBL" id="CZT20788.1"/>
    </source>
</evidence>
<evidence type="ECO:0000256" key="2">
    <source>
        <dbReference type="SAM" id="Phobius"/>
    </source>
</evidence>
<proteinExistence type="predicted"/>